<keyword evidence="4 9" id="KW-0997">Cell inner membrane</keyword>
<evidence type="ECO:0000256" key="5">
    <source>
        <dbReference type="ARBA" id="ARBA00022692"/>
    </source>
</evidence>
<dbReference type="AlphaFoldDB" id="K2N1Z7"/>
<dbReference type="STRING" id="721133.SAMN05216176_11022"/>
<comment type="subcellular location">
    <subcellularLocation>
        <location evidence="1 9">Cell inner membrane</location>
        <topology evidence="1 9">Multi-pass membrane protein</topology>
    </subcellularLocation>
</comment>
<feature type="transmembrane region" description="Helical" evidence="9">
    <location>
        <begin position="52"/>
        <end position="70"/>
    </location>
</feature>
<evidence type="ECO:0000256" key="2">
    <source>
        <dbReference type="ARBA" id="ARBA00022448"/>
    </source>
</evidence>
<accession>K2N1Z7</accession>
<evidence type="ECO:0000256" key="3">
    <source>
        <dbReference type="ARBA" id="ARBA00022475"/>
    </source>
</evidence>
<evidence type="ECO:0000256" key="7">
    <source>
        <dbReference type="ARBA" id="ARBA00023136"/>
    </source>
</evidence>
<dbReference type="EMBL" id="AMSI01000010">
    <property type="protein sequence ID" value="EKF41488.1"/>
    <property type="molecule type" value="Genomic_DNA"/>
</dbReference>
<proteinExistence type="inferred from homology"/>
<comment type="subunit">
    <text evidence="9">The complex comprises the extracytoplasmic solute receptor protein and the two transmembrane proteins.</text>
</comment>
<feature type="transmembrane region" description="Helical" evidence="9">
    <location>
        <begin position="133"/>
        <end position="153"/>
    </location>
</feature>
<dbReference type="PANTHER" id="PTHR35011:SF10">
    <property type="entry name" value="TRAP TRANSPORTER SMALL PERMEASE PROTEIN"/>
    <property type="match status" value="1"/>
</dbReference>
<keyword evidence="3" id="KW-1003">Cell membrane</keyword>
<protein>
    <recommendedName>
        <fullName evidence="9">TRAP transporter small permease protein</fullName>
    </recommendedName>
</protein>
<dbReference type="GO" id="GO:0005886">
    <property type="term" value="C:plasma membrane"/>
    <property type="evidence" value="ECO:0007669"/>
    <property type="project" value="UniProtKB-SubCell"/>
</dbReference>
<dbReference type="Pfam" id="PF04290">
    <property type="entry name" value="DctQ"/>
    <property type="match status" value="1"/>
</dbReference>
<evidence type="ECO:0000313" key="12">
    <source>
        <dbReference type="Proteomes" id="UP000007374"/>
    </source>
</evidence>
<evidence type="ECO:0000256" key="1">
    <source>
        <dbReference type="ARBA" id="ARBA00004429"/>
    </source>
</evidence>
<dbReference type="Proteomes" id="UP000007374">
    <property type="component" value="Unassembled WGS sequence"/>
</dbReference>
<evidence type="ECO:0000256" key="9">
    <source>
        <dbReference type="RuleBase" id="RU369079"/>
    </source>
</evidence>
<name>K2N1Z7_9HYPH</name>
<dbReference type="PANTHER" id="PTHR35011">
    <property type="entry name" value="2,3-DIKETO-L-GULONATE TRAP TRANSPORTER SMALL PERMEASE PROTEIN YIAM"/>
    <property type="match status" value="1"/>
</dbReference>
<keyword evidence="2 9" id="KW-0813">Transport</keyword>
<organism evidence="11 12">
    <name type="scientific">Nitratireductor indicus C115</name>
    <dbReference type="NCBI Taxonomy" id="1231190"/>
    <lineage>
        <taxon>Bacteria</taxon>
        <taxon>Pseudomonadati</taxon>
        <taxon>Pseudomonadota</taxon>
        <taxon>Alphaproteobacteria</taxon>
        <taxon>Hyphomicrobiales</taxon>
        <taxon>Phyllobacteriaceae</taxon>
        <taxon>Nitratireductor</taxon>
    </lineage>
</organism>
<evidence type="ECO:0000256" key="6">
    <source>
        <dbReference type="ARBA" id="ARBA00022989"/>
    </source>
</evidence>
<evidence type="ECO:0000256" key="8">
    <source>
        <dbReference type="ARBA" id="ARBA00038436"/>
    </source>
</evidence>
<feature type="transmembrane region" description="Helical" evidence="9">
    <location>
        <begin position="91"/>
        <end position="113"/>
    </location>
</feature>
<comment type="function">
    <text evidence="9">Part of the tripartite ATP-independent periplasmic (TRAP) transport system.</text>
</comment>
<keyword evidence="7 9" id="KW-0472">Membrane</keyword>
<reference evidence="11 12" key="1">
    <citation type="journal article" date="2012" name="J. Bacteriol.">
        <title>Genome Sequence of Nitratireductor indicus Type Strain C115.</title>
        <authorList>
            <person name="Lai Q."/>
            <person name="Li G."/>
            <person name="Yu Z."/>
            <person name="Shao Z."/>
        </authorList>
    </citation>
    <scope>NUCLEOTIDE SEQUENCE [LARGE SCALE GENOMIC DNA]</scope>
    <source>
        <strain evidence="11 12">C115</strain>
    </source>
</reference>
<keyword evidence="6 9" id="KW-1133">Transmembrane helix</keyword>
<comment type="similarity">
    <text evidence="8 9">Belongs to the TRAP transporter small permease family.</text>
</comment>
<sequence>MMVMGYIKAVSNISRGLAVVATLLLIAAMLVVCQMILLRYVFRLPTIWQNDFVVFGATAAMFLGAPYVLLKGGHVGVDVVELMVGEGTRRRLRLVASLLGLAFCLIMLAATAVQFHEAWAGNWKHSSVWAPPLWVPLSALPISFGVLSLQYIAEIAAQISGVAVVGKISEVEEATRSGGSLADAGQAMKENAR</sequence>
<dbReference type="eggNOG" id="COG3090">
    <property type="taxonomic scope" value="Bacteria"/>
</dbReference>
<dbReference type="InterPro" id="IPR007387">
    <property type="entry name" value="TRAP_DctQ"/>
</dbReference>
<evidence type="ECO:0000313" key="11">
    <source>
        <dbReference type="EMBL" id="EKF41488.1"/>
    </source>
</evidence>
<evidence type="ECO:0000259" key="10">
    <source>
        <dbReference type="Pfam" id="PF04290"/>
    </source>
</evidence>
<comment type="caution">
    <text evidence="9">Lacks conserved residue(s) required for the propagation of feature annotation.</text>
</comment>
<dbReference type="InterPro" id="IPR055348">
    <property type="entry name" value="DctQ"/>
</dbReference>
<keyword evidence="5 9" id="KW-0812">Transmembrane</keyword>
<dbReference type="GO" id="GO:0015740">
    <property type="term" value="P:C4-dicarboxylate transport"/>
    <property type="evidence" value="ECO:0007669"/>
    <property type="project" value="TreeGrafter"/>
</dbReference>
<dbReference type="PATRIC" id="fig|1231190.3.peg.3068"/>
<feature type="domain" description="Tripartite ATP-independent periplasmic transporters DctQ component" evidence="10">
    <location>
        <begin position="29"/>
        <end position="159"/>
    </location>
</feature>
<gene>
    <name evidence="11" type="ORF">NA8A_14796</name>
</gene>
<comment type="caution">
    <text evidence="11">The sequence shown here is derived from an EMBL/GenBank/DDBJ whole genome shotgun (WGS) entry which is preliminary data.</text>
</comment>
<keyword evidence="12" id="KW-1185">Reference proteome</keyword>
<dbReference type="GO" id="GO:0022857">
    <property type="term" value="F:transmembrane transporter activity"/>
    <property type="evidence" value="ECO:0007669"/>
    <property type="project" value="UniProtKB-UniRule"/>
</dbReference>
<evidence type="ECO:0000256" key="4">
    <source>
        <dbReference type="ARBA" id="ARBA00022519"/>
    </source>
</evidence>